<dbReference type="Pfam" id="PF00392">
    <property type="entry name" value="GntR"/>
    <property type="match status" value="1"/>
</dbReference>
<dbReference type="PANTHER" id="PTHR43537">
    <property type="entry name" value="TRANSCRIPTIONAL REGULATOR, GNTR FAMILY"/>
    <property type="match status" value="1"/>
</dbReference>
<dbReference type="SMART" id="SM00345">
    <property type="entry name" value="HTH_GNTR"/>
    <property type="match status" value="1"/>
</dbReference>
<dbReference type="SUPFAM" id="SSF46785">
    <property type="entry name" value="Winged helix' DNA-binding domain"/>
    <property type="match status" value="1"/>
</dbReference>
<keyword evidence="2" id="KW-0238">DNA-binding</keyword>
<name>A0ABP3RDE4_9HYPH</name>
<evidence type="ECO:0000256" key="3">
    <source>
        <dbReference type="ARBA" id="ARBA00023163"/>
    </source>
</evidence>
<evidence type="ECO:0000256" key="2">
    <source>
        <dbReference type="ARBA" id="ARBA00023125"/>
    </source>
</evidence>
<evidence type="ECO:0000256" key="1">
    <source>
        <dbReference type="ARBA" id="ARBA00023015"/>
    </source>
</evidence>
<dbReference type="RefSeq" id="WP_343805110.1">
    <property type="nucleotide sequence ID" value="NZ_BAAADE010000003.1"/>
</dbReference>
<gene>
    <name evidence="5" type="ORF">GCM10008943_20280</name>
</gene>
<dbReference type="InterPro" id="IPR036388">
    <property type="entry name" value="WH-like_DNA-bd_sf"/>
</dbReference>
<dbReference type="SMART" id="SM00895">
    <property type="entry name" value="FCD"/>
    <property type="match status" value="1"/>
</dbReference>
<dbReference type="Gene3D" id="1.10.10.10">
    <property type="entry name" value="Winged helix-like DNA-binding domain superfamily/Winged helix DNA-binding domain"/>
    <property type="match status" value="1"/>
</dbReference>
<dbReference type="CDD" id="cd07377">
    <property type="entry name" value="WHTH_GntR"/>
    <property type="match status" value="1"/>
</dbReference>
<dbReference type="PANTHER" id="PTHR43537:SF49">
    <property type="entry name" value="TRANSCRIPTIONAL REGULATORY PROTEIN"/>
    <property type="match status" value="1"/>
</dbReference>
<proteinExistence type="predicted"/>
<dbReference type="InterPro" id="IPR000524">
    <property type="entry name" value="Tscrpt_reg_HTH_GntR"/>
</dbReference>
<keyword evidence="6" id="KW-1185">Reference proteome</keyword>
<protein>
    <submittedName>
        <fullName evidence="5">GntR family transcriptional regulator</fullName>
    </submittedName>
</protein>
<dbReference type="Gene3D" id="1.20.120.530">
    <property type="entry name" value="GntR ligand-binding domain-like"/>
    <property type="match status" value="1"/>
</dbReference>
<accession>A0ABP3RDE4</accession>
<dbReference type="SUPFAM" id="SSF48008">
    <property type="entry name" value="GntR ligand-binding domain-like"/>
    <property type="match status" value="1"/>
</dbReference>
<sequence>MNVTLDQTSSPANLVQILEDDILSGRLHPGTRLDEQALAKRFEVSRTPVREALRHLASSGLVEIKRNQGATVMELTTRSVVEMFQVLAEMEGLAARLCARRMTRADIEALRVENDICRAKAGEDDQTGFILANNAFHDVIWRCSQNHFLYQEAFKLGKRLNPYRRYVTHPRRMQESCDDHARLLQAIENGDGELADRLMREHVELIAGGAADVVVALESSVLSSTD</sequence>
<feature type="domain" description="HTH gntR-type" evidence="4">
    <location>
        <begin position="8"/>
        <end position="75"/>
    </location>
</feature>
<comment type="caution">
    <text evidence="5">The sequence shown here is derived from an EMBL/GenBank/DDBJ whole genome shotgun (WGS) entry which is preliminary data.</text>
</comment>
<dbReference type="Proteomes" id="UP001424441">
    <property type="component" value="Unassembled WGS sequence"/>
</dbReference>
<dbReference type="InterPro" id="IPR036390">
    <property type="entry name" value="WH_DNA-bd_sf"/>
</dbReference>
<keyword evidence="1" id="KW-0805">Transcription regulation</keyword>
<dbReference type="InterPro" id="IPR008920">
    <property type="entry name" value="TF_FadR/GntR_C"/>
</dbReference>
<evidence type="ECO:0000259" key="4">
    <source>
        <dbReference type="PROSITE" id="PS50949"/>
    </source>
</evidence>
<dbReference type="InterPro" id="IPR011711">
    <property type="entry name" value="GntR_C"/>
</dbReference>
<dbReference type="Pfam" id="PF07729">
    <property type="entry name" value="FCD"/>
    <property type="match status" value="1"/>
</dbReference>
<keyword evidence="3" id="KW-0804">Transcription</keyword>
<evidence type="ECO:0000313" key="5">
    <source>
        <dbReference type="EMBL" id="GAA0604665.1"/>
    </source>
</evidence>
<reference evidence="6" key="1">
    <citation type="journal article" date="2019" name="Int. J. Syst. Evol. Microbiol.">
        <title>The Global Catalogue of Microorganisms (GCM) 10K type strain sequencing project: providing services to taxonomists for standard genome sequencing and annotation.</title>
        <authorList>
            <consortium name="The Broad Institute Genomics Platform"/>
            <consortium name="The Broad Institute Genome Sequencing Center for Infectious Disease"/>
            <person name="Wu L."/>
            <person name="Ma J."/>
        </authorList>
    </citation>
    <scope>NUCLEOTIDE SEQUENCE [LARGE SCALE GENOMIC DNA]</scope>
    <source>
        <strain evidence="6">JCM 15115</strain>
    </source>
</reference>
<organism evidence="5 6">
    <name type="scientific">Paenochrobactrum glaciei</name>
    <dbReference type="NCBI Taxonomy" id="486407"/>
    <lineage>
        <taxon>Bacteria</taxon>
        <taxon>Pseudomonadati</taxon>
        <taxon>Pseudomonadota</taxon>
        <taxon>Alphaproteobacteria</taxon>
        <taxon>Hyphomicrobiales</taxon>
        <taxon>Brucellaceae</taxon>
        <taxon>Paenochrobactrum</taxon>
    </lineage>
</organism>
<dbReference type="PRINTS" id="PR00035">
    <property type="entry name" value="HTHGNTR"/>
</dbReference>
<dbReference type="EMBL" id="BAAADE010000003">
    <property type="protein sequence ID" value="GAA0604665.1"/>
    <property type="molecule type" value="Genomic_DNA"/>
</dbReference>
<evidence type="ECO:0000313" key="6">
    <source>
        <dbReference type="Proteomes" id="UP001424441"/>
    </source>
</evidence>
<dbReference type="PROSITE" id="PS50949">
    <property type="entry name" value="HTH_GNTR"/>
    <property type="match status" value="1"/>
</dbReference>